<protein>
    <submittedName>
        <fullName evidence="1">5915_t:CDS:1</fullName>
    </submittedName>
</protein>
<evidence type="ECO:0000313" key="1">
    <source>
        <dbReference type="EMBL" id="CAG8502774.1"/>
    </source>
</evidence>
<dbReference type="Proteomes" id="UP000789572">
    <property type="component" value="Unassembled WGS sequence"/>
</dbReference>
<sequence>MSEALKTFRTGPRGRRLYFLYDKELEDAGLDEAERKEKNRLVDKEDSLKGAVINEGKIVQTLVAKLLDMDMTESRRSSTDSVKSVQRKRRLEILQDYVSTHKKKLDGKLAFSEYDWTIVSDAFGVKSGFGAGIFDPPTVNVPSDTLDEVMCNLKLFRKAMGRPSTGVEAKKRYFIGAVIFSCAVFVSDEIAVDIESSLVGKEVPANGNVEFLVRIGNFVICIVEAKKSDFDQGRAQNYVACEVAYELNGGRQSIVYGIVSNFVDWIFVRLTDEAVKEAEDSVSFDKEGYPDRASVEKICNVVMGIFAEMKGLASSSQ</sequence>
<evidence type="ECO:0000313" key="2">
    <source>
        <dbReference type="Proteomes" id="UP000789572"/>
    </source>
</evidence>
<reference evidence="1" key="1">
    <citation type="submission" date="2021-06" db="EMBL/GenBank/DDBJ databases">
        <authorList>
            <person name="Kallberg Y."/>
            <person name="Tangrot J."/>
            <person name="Rosling A."/>
        </authorList>
    </citation>
    <scope>NUCLEOTIDE SEQUENCE</scope>
    <source>
        <strain evidence="1">IA702</strain>
    </source>
</reference>
<accession>A0A9N9F1E8</accession>
<name>A0A9N9F1E8_9GLOM</name>
<organism evidence="1 2">
    <name type="scientific">Paraglomus occultum</name>
    <dbReference type="NCBI Taxonomy" id="144539"/>
    <lineage>
        <taxon>Eukaryota</taxon>
        <taxon>Fungi</taxon>
        <taxon>Fungi incertae sedis</taxon>
        <taxon>Mucoromycota</taxon>
        <taxon>Glomeromycotina</taxon>
        <taxon>Glomeromycetes</taxon>
        <taxon>Paraglomerales</taxon>
        <taxon>Paraglomeraceae</taxon>
        <taxon>Paraglomus</taxon>
    </lineage>
</organism>
<keyword evidence="2" id="KW-1185">Reference proteome</keyword>
<gene>
    <name evidence="1" type="ORF">POCULU_LOCUS2659</name>
</gene>
<dbReference type="EMBL" id="CAJVPJ010000258">
    <property type="protein sequence ID" value="CAG8502774.1"/>
    <property type="molecule type" value="Genomic_DNA"/>
</dbReference>
<dbReference type="AlphaFoldDB" id="A0A9N9F1E8"/>
<proteinExistence type="predicted"/>
<dbReference type="OrthoDB" id="114370at2759"/>
<comment type="caution">
    <text evidence="1">The sequence shown here is derived from an EMBL/GenBank/DDBJ whole genome shotgun (WGS) entry which is preliminary data.</text>
</comment>